<dbReference type="AlphaFoldDB" id="A0A830EZW3"/>
<accession>A0A830EZW3</accession>
<dbReference type="EMBL" id="BMPG01000001">
    <property type="protein sequence ID" value="GGL48826.1"/>
    <property type="molecule type" value="Genomic_DNA"/>
</dbReference>
<evidence type="ECO:0000313" key="3">
    <source>
        <dbReference type="EMBL" id="GGL48826.1"/>
    </source>
</evidence>
<feature type="region of interest" description="Disordered" evidence="1">
    <location>
        <begin position="1"/>
        <end position="21"/>
    </location>
</feature>
<feature type="domain" description="DUF7511" evidence="2">
    <location>
        <begin position="26"/>
        <end position="71"/>
    </location>
</feature>
<gene>
    <name evidence="3" type="ORF">GCM10009039_03790</name>
</gene>
<keyword evidence="4" id="KW-1185">Reference proteome</keyword>
<dbReference type="RefSeq" id="WP_188977140.1">
    <property type="nucleotide sequence ID" value="NZ_BMPG01000001.1"/>
</dbReference>
<proteinExistence type="predicted"/>
<evidence type="ECO:0000256" key="1">
    <source>
        <dbReference type="SAM" id="MobiDB-lite"/>
    </source>
</evidence>
<reference evidence="3" key="2">
    <citation type="submission" date="2020-09" db="EMBL/GenBank/DDBJ databases">
        <authorList>
            <person name="Sun Q."/>
            <person name="Ohkuma M."/>
        </authorList>
    </citation>
    <scope>NUCLEOTIDE SEQUENCE</scope>
    <source>
        <strain evidence="3">JCM 19596</strain>
    </source>
</reference>
<name>A0A830EZW3_9EURY</name>
<comment type="caution">
    <text evidence="3">The sequence shown here is derived from an EMBL/GenBank/DDBJ whole genome shotgun (WGS) entry which is preliminary data.</text>
</comment>
<dbReference type="Proteomes" id="UP000607197">
    <property type="component" value="Unassembled WGS sequence"/>
</dbReference>
<dbReference type="OrthoDB" id="186853at2157"/>
<reference evidence="3" key="1">
    <citation type="journal article" date="2014" name="Int. J. Syst. Evol. Microbiol.">
        <title>Complete genome sequence of Corynebacterium casei LMG S-19264T (=DSM 44701T), isolated from a smear-ripened cheese.</title>
        <authorList>
            <consortium name="US DOE Joint Genome Institute (JGI-PGF)"/>
            <person name="Walter F."/>
            <person name="Albersmeier A."/>
            <person name="Kalinowski J."/>
            <person name="Ruckert C."/>
        </authorList>
    </citation>
    <scope>NUCLEOTIDE SEQUENCE</scope>
    <source>
        <strain evidence="3">JCM 19596</strain>
    </source>
</reference>
<dbReference type="Pfam" id="PF24351">
    <property type="entry name" value="DUF7511"/>
    <property type="match status" value="1"/>
</dbReference>
<evidence type="ECO:0000313" key="4">
    <source>
        <dbReference type="Proteomes" id="UP000607197"/>
    </source>
</evidence>
<sequence>MSRIERPPLDASRRRDPARGDHDALELDARIERYDDEELCTIHPADADDDTLVTTWLSARDDAFVDLDEMR</sequence>
<organism evidence="3 4">
    <name type="scientific">Halocalculus aciditolerans</name>
    <dbReference type="NCBI Taxonomy" id="1383812"/>
    <lineage>
        <taxon>Archaea</taxon>
        <taxon>Methanobacteriati</taxon>
        <taxon>Methanobacteriota</taxon>
        <taxon>Stenosarchaea group</taxon>
        <taxon>Halobacteria</taxon>
        <taxon>Halobacteriales</taxon>
        <taxon>Halobacteriaceae</taxon>
        <taxon>Halocalculus</taxon>
    </lineage>
</organism>
<protein>
    <recommendedName>
        <fullName evidence="2">DUF7511 domain-containing protein</fullName>
    </recommendedName>
</protein>
<evidence type="ECO:0000259" key="2">
    <source>
        <dbReference type="Pfam" id="PF24351"/>
    </source>
</evidence>
<dbReference type="InterPro" id="IPR055933">
    <property type="entry name" value="DUF7511"/>
</dbReference>